<keyword evidence="1" id="KW-0472">Membrane</keyword>
<dbReference type="Proteomes" id="UP000272213">
    <property type="component" value="Unassembled WGS sequence"/>
</dbReference>
<evidence type="ECO:0000256" key="1">
    <source>
        <dbReference type="SAM" id="Phobius"/>
    </source>
</evidence>
<dbReference type="AlphaFoldDB" id="A0A3R9LRR7"/>
<proteinExistence type="predicted"/>
<name>A0A3R9LRR7_STRCR</name>
<gene>
    <name evidence="2" type="ORF">D8798_03490</name>
</gene>
<evidence type="ECO:0000313" key="2">
    <source>
        <dbReference type="EMBL" id="RSJ76885.1"/>
    </source>
</evidence>
<reference evidence="2 3" key="1">
    <citation type="submission" date="2018-11" db="EMBL/GenBank/DDBJ databases">
        <title>Species Designations Belie Phenotypic and Genotypic Heterogeneity in Oral Streptococci.</title>
        <authorList>
            <person name="Velsko I."/>
        </authorList>
    </citation>
    <scope>NUCLEOTIDE SEQUENCE [LARGE SCALE GENOMIC DNA]</scope>
    <source>
        <strain evidence="2 3">BCA6</strain>
    </source>
</reference>
<feature type="transmembrane region" description="Helical" evidence="1">
    <location>
        <begin position="36"/>
        <end position="60"/>
    </location>
</feature>
<sequence>MFILIGLLLFLLFLIFINLFINGCSKLDLVIVTGYLYLLCKLIFTSIQNLDVTLIIILIFYSISDILWGLRIVGLSIPLVQNIILKYINLKDYLKYKISIHMRDISEIVLLLLLITSIYVQEFFKVPTVSFQNTDTNIVELISFEIGVFSLYGIYVGFLQFLTENDKAYYLGVSKTKFMLDKSIWSRFTRAKFFHILLFLTVAMPVLSNFIHQTNYLGYIWQASSGIVIIIYIYLLKLNISVAYNVFRLNAEGIHKKIQKQDSSSSEMKKIRELRKTSVDEEISISLQREMKELFWKVYKKPDEYVDDFVSVFLENRFLLIDVEERNDFAYSIFHEEYWKNYNLAYSIDEYLEKLSSTQISEFYKFYRKYCKYKWEFLKKFQDNILSNTWKELIEQDLRVFQSLEKKDDTFEVLQIEETTRAHLRQSSDYKIKEYLFETLINNKPIKLNVIVDELKNELHSIKNSKDEKELQVINEDFLRFKLNQLFKLYEKGEREFSLPEFNKLSYEFDGSKRNDSYNSMFYSEICFNYLDRGRIEDFSQQKVKADDSEEQKKQKLKDQKIQKLILSMNEEYCLAFMLYQLLYTDGELWDNNINFYNTHIKKIMDENKNHQDYLFHKAKNILLSTNIRYRITGEFLDKVWNTRNDKINTITWFEKFGNRHRMSKFKILYIQWLLTERNYSPRNRFEDFKNNEFNNEICVEYFILTDKVTGLFTKDCYNLRKNDLQFMIEYILIEGDINLQYIARNLSLTGLFKLEYILKNNLKSSFNNRVIFDSMGEIKWLFNNSNNILDFYILKLIDSYYFNLYQDKEFINGFKSKLERQLNFNMTTEEYVDAISEKIYVFEIVSTSNKRAIVSKLNDILNTQNSKIDIKKTRRYRYK</sequence>
<feature type="transmembrane region" description="Helical" evidence="1">
    <location>
        <begin position="193"/>
        <end position="211"/>
    </location>
</feature>
<feature type="transmembrane region" description="Helical" evidence="1">
    <location>
        <begin position="141"/>
        <end position="162"/>
    </location>
</feature>
<feature type="transmembrane region" description="Helical" evidence="1">
    <location>
        <begin position="66"/>
        <end position="85"/>
    </location>
</feature>
<dbReference type="EMBL" id="RJPM01000002">
    <property type="protein sequence ID" value="RSJ76885.1"/>
    <property type="molecule type" value="Genomic_DNA"/>
</dbReference>
<evidence type="ECO:0000313" key="3">
    <source>
        <dbReference type="Proteomes" id="UP000272213"/>
    </source>
</evidence>
<protein>
    <submittedName>
        <fullName evidence="2">Uncharacterized protein</fullName>
    </submittedName>
</protein>
<feature type="transmembrane region" description="Helical" evidence="1">
    <location>
        <begin position="6"/>
        <end position="24"/>
    </location>
</feature>
<organism evidence="2 3">
    <name type="scientific">Streptococcus cristatus</name>
    <dbReference type="NCBI Taxonomy" id="45634"/>
    <lineage>
        <taxon>Bacteria</taxon>
        <taxon>Bacillati</taxon>
        <taxon>Bacillota</taxon>
        <taxon>Bacilli</taxon>
        <taxon>Lactobacillales</taxon>
        <taxon>Streptococcaceae</taxon>
        <taxon>Streptococcus</taxon>
    </lineage>
</organism>
<dbReference type="RefSeq" id="WP_125382334.1">
    <property type="nucleotide sequence ID" value="NZ_RJPM01000002.1"/>
</dbReference>
<keyword evidence="1" id="KW-0812">Transmembrane</keyword>
<comment type="caution">
    <text evidence="2">The sequence shown here is derived from an EMBL/GenBank/DDBJ whole genome shotgun (WGS) entry which is preliminary data.</text>
</comment>
<accession>A0A3R9LRR7</accession>
<keyword evidence="1" id="KW-1133">Transmembrane helix</keyword>